<feature type="region of interest" description="Disordered" evidence="1">
    <location>
        <begin position="12"/>
        <end position="63"/>
    </location>
</feature>
<evidence type="ECO:0000313" key="2">
    <source>
        <dbReference type="EMBL" id="ETO34201.1"/>
    </source>
</evidence>
<dbReference type="AlphaFoldDB" id="X6P7N1"/>
<accession>X6P7N1</accession>
<dbReference type="Proteomes" id="UP000023152">
    <property type="component" value="Unassembled WGS sequence"/>
</dbReference>
<evidence type="ECO:0000256" key="1">
    <source>
        <dbReference type="SAM" id="MobiDB-lite"/>
    </source>
</evidence>
<dbReference type="EMBL" id="ASPP01002775">
    <property type="protein sequence ID" value="ETO34201.1"/>
    <property type="molecule type" value="Genomic_DNA"/>
</dbReference>
<feature type="compositionally biased region" description="Basic and acidic residues" evidence="1">
    <location>
        <begin position="48"/>
        <end position="63"/>
    </location>
</feature>
<keyword evidence="3" id="KW-1185">Reference proteome</keyword>
<feature type="compositionally biased region" description="Basic and acidic residues" evidence="1">
    <location>
        <begin position="12"/>
        <end position="29"/>
    </location>
</feature>
<proteinExistence type="predicted"/>
<protein>
    <submittedName>
        <fullName evidence="2">Uncharacterized protein</fullName>
    </submittedName>
</protein>
<comment type="caution">
    <text evidence="2">The sequence shown here is derived from an EMBL/GenBank/DDBJ whole genome shotgun (WGS) entry which is preliminary data.</text>
</comment>
<organism evidence="2 3">
    <name type="scientific">Reticulomyxa filosa</name>
    <dbReference type="NCBI Taxonomy" id="46433"/>
    <lineage>
        <taxon>Eukaryota</taxon>
        <taxon>Sar</taxon>
        <taxon>Rhizaria</taxon>
        <taxon>Retaria</taxon>
        <taxon>Foraminifera</taxon>
        <taxon>Monothalamids</taxon>
        <taxon>Reticulomyxidae</taxon>
        <taxon>Reticulomyxa</taxon>
    </lineage>
</organism>
<evidence type="ECO:0000313" key="3">
    <source>
        <dbReference type="Proteomes" id="UP000023152"/>
    </source>
</evidence>
<gene>
    <name evidence="2" type="ORF">RFI_02893</name>
</gene>
<sequence>MAIFMLFQTIKKNKDKENGNENKNKKEEANVTSNESSKEQEPSAVTTKNEKSQPRQISENKRGHFPKENFFFILLHLQTQTDMHLWMTRISSKKKKNYYFVT</sequence>
<reference evidence="2 3" key="1">
    <citation type="journal article" date="2013" name="Curr. Biol.">
        <title>The Genome of the Foraminiferan Reticulomyxa filosa.</title>
        <authorList>
            <person name="Glockner G."/>
            <person name="Hulsmann N."/>
            <person name="Schleicher M."/>
            <person name="Noegel A.A."/>
            <person name="Eichinger L."/>
            <person name="Gallinger C."/>
            <person name="Pawlowski J."/>
            <person name="Sierra R."/>
            <person name="Euteneuer U."/>
            <person name="Pillet L."/>
            <person name="Moustafa A."/>
            <person name="Platzer M."/>
            <person name="Groth M."/>
            <person name="Szafranski K."/>
            <person name="Schliwa M."/>
        </authorList>
    </citation>
    <scope>NUCLEOTIDE SEQUENCE [LARGE SCALE GENOMIC DNA]</scope>
</reference>
<name>X6P7N1_RETFI</name>